<accession>A0A4C1Y3P3</accession>
<reference evidence="2 3" key="1">
    <citation type="journal article" date="2019" name="Commun. Biol.">
        <title>The bagworm genome reveals a unique fibroin gene that provides high tensile strength.</title>
        <authorList>
            <person name="Kono N."/>
            <person name="Nakamura H."/>
            <person name="Ohtoshi R."/>
            <person name="Tomita M."/>
            <person name="Numata K."/>
            <person name="Arakawa K."/>
        </authorList>
    </citation>
    <scope>NUCLEOTIDE SEQUENCE [LARGE SCALE GENOMIC DNA]</scope>
</reference>
<protein>
    <submittedName>
        <fullName evidence="2">Uncharacterized protein</fullName>
    </submittedName>
</protein>
<dbReference type="AlphaFoldDB" id="A0A4C1Y3P3"/>
<gene>
    <name evidence="2" type="ORF">EVAR_47432_1</name>
</gene>
<proteinExistence type="predicted"/>
<evidence type="ECO:0000256" key="1">
    <source>
        <dbReference type="SAM" id="MobiDB-lite"/>
    </source>
</evidence>
<name>A0A4C1Y3P3_EUMVA</name>
<feature type="region of interest" description="Disordered" evidence="1">
    <location>
        <begin position="1"/>
        <end position="44"/>
    </location>
</feature>
<organism evidence="2 3">
    <name type="scientific">Eumeta variegata</name>
    <name type="common">Bagworm moth</name>
    <name type="synonym">Eumeta japonica</name>
    <dbReference type="NCBI Taxonomy" id="151549"/>
    <lineage>
        <taxon>Eukaryota</taxon>
        <taxon>Metazoa</taxon>
        <taxon>Ecdysozoa</taxon>
        <taxon>Arthropoda</taxon>
        <taxon>Hexapoda</taxon>
        <taxon>Insecta</taxon>
        <taxon>Pterygota</taxon>
        <taxon>Neoptera</taxon>
        <taxon>Endopterygota</taxon>
        <taxon>Lepidoptera</taxon>
        <taxon>Glossata</taxon>
        <taxon>Ditrysia</taxon>
        <taxon>Tineoidea</taxon>
        <taxon>Psychidae</taxon>
        <taxon>Oiketicinae</taxon>
        <taxon>Eumeta</taxon>
    </lineage>
</organism>
<comment type="caution">
    <text evidence="2">The sequence shown here is derived from an EMBL/GenBank/DDBJ whole genome shotgun (WGS) entry which is preliminary data.</text>
</comment>
<dbReference type="EMBL" id="BGZK01001031">
    <property type="protein sequence ID" value="GBP69157.1"/>
    <property type="molecule type" value="Genomic_DNA"/>
</dbReference>
<dbReference type="Proteomes" id="UP000299102">
    <property type="component" value="Unassembled WGS sequence"/>
</dbReference>
<evidence type="ECO:0000313" key="3">
    <source>
        <dbReference type="Proteomes" id="UP000299102"/>
    </source>
</evidence>
<evidence type="ECO:0000313" key="2">
    <source>
        <dbReference type="EMBL" id="GBP69157.1"/>
    </source>
</evidence>
<sequence>MPITAVAAPSKESICSTTNERRLGDATAQRLPKPRRPVRNRRLLGYNRPESLPPLIGQSVGKFDITLFRLPYFAPQFGADGSVE</sequence>
<keyword evidence="3" id="KW-1185">Reference proteome</keyword>
<feature type="compositionally biased region" description="Basic residues" evidence="1">
    <location>
        <begin position="32"/>
        <end position="42"/>
    </location>
</feature>